<accession>A0A9P4VQ78</accession>
<dbReference type="OrthoDB" id="4755622at2759"/>
<feature type="region of interest" description="Disordered" evidence="1">
    <location>
        <begin position="220"/>
        <end position="333"/>
    </location>
</feature>
<evidence type="ECO:0000313" key="2">
    <source>
        <dbReference type="EMBL" id="KAF2837522.1"/>
    </source>
</evidence>
<feature type="compositionally biased region" description="Polar residues" evidence="1">
    <location>
        <begin position="308"/>
        <end position="317"/>
    </location>
</feature>
<organism evidence="2 3">
    <name type="scientific">Patellaria atrata CBS 101060</name>
    <dbReference type="NCBI Taxonomy" id="1346257"/>
    <lineage>
        <taxon>Eukaryota</taxon>
        <taxon>Fungi</taxon>
        <taxon>Dikarya</taxon>
        <taxon>Ascomycota</taxon>
        <taxon>Pezizomycotina</taxon>
        <taxon>Dothideomycetes</taxon>
        <taxon>Dothideomycetes incertae sedis</taxon>
        <taxon>Patellariales</taxon>
        <taxon>Patellariaceae</taxon>
        <taxon>Patellaria</taxon>
    </lineage>
</organism>
<feature type="compositionally biased region" description="Polar residues" evidence="1">
    <location>
        <begin position="276"/>
        <end position="302"/>
    </location>
</feature>
<feature type="compositionally biased region" description="Polar residues" evidence="1">
    <location>
        <begin position="542"/>
        <end position="554"/>
    </location>
</feature>
<feature type="compositionally biased region" description="Polar residues" evidence="1">
    <location>
        <begin position="709"/>
        <end position="736"/>
    </location>
</feature>
<sequence length="892" mass="97380">MIGCTTSCPISRSRRRFSWSSLSSGSSWQYSWPKHTGSVGIFQNYCTFYNDHNKVRTKQQQLTVTSSSDRQTAHHCYVYCQTTWLSVTTLVFHIHHSTLSFYHSPLSRCLICTSFIHHQHTNFNQQTLFLYLDHLSRSSTTYSPLLYYPKYLLMSIPKLREDERHSTPTEDEIDVCSGNIIPKLTKTAKCGTCERKNKSTIYTCDKCSWRMCTPCFERNDGDSTHPSGVGSARAASRYQEYARSEAGSPSPASLGSSSAGLSKTSPTSDPAVTHGSPLSHTHETGLSQGTGAVSPSGGTLASTHAGPSGQSDSTSRASHNEVASHAVNEPEEDLEISPIAQVGPPITNSRTRLADFGEHAMLSRRAARLSRLTRPSLETNILAEYQRMERAIFQPSSVQGTEQVPQTQQEPGFRRISEGSIQGHITAADFGTAAGDRPRRTVNNPNYNVTRLSSTIHNQLEFSNKKSKDEGKRRLSTTPLQDEPQTGSIQSFAHPRYSKQPFADPMLASSTEDTEAQGLSDAIKPSAARQTRRQPVIVIPSDSDTGTAKPTTTGRKSKISKLNEPESEPESKPRRGLKRKVDKGKASERTLEEAPAAGAPPAFFTAHSSYVTAMWAERAARGRHRSARSTRPQQTTETVTANDPTRTQQRTEVERTIRSRRAQQSSGLNPASVDAALANLIPGRNPPPDDGRDGQRITEAFKYWKGVDPTTSRPGPLTRNSGSSLSDPNHYINTALSIRPRRGGNPIIPSTAPTATDRDDPTPMLSRAEADSDIAAMSGVDPAGNFHGTHYWNALVEVASVAHAVEASRSTAALAPSDLKTVFRNAGVLPSPQVQYPESAIRSSIERERLVLGGGAGAGSAERDGSEGEETPREHQATDAWEIYKNARAKSQ</sequence>
<feature type="compositionally biased region" description="Low complexity" evidence="1">
    <location>
        <begin position="244"/>
        <end position="268"/>
    </location>
</feature>
<feature type="compositionally biased region" description="Basic and acidic residues" evidence="1">
    <location>
        <begin position="561"/>
        <end position="573"/>
    </location>
</feature>
<dbReference type="Proteomes" id="UP000799429">
    <property type="component" value="Unassembled WGS sequence"/>
</dbReference>
<gene>
    <name evidence="2" type="ORF">M501DRAFT_171963</name>
</gene>
<proteinExistence type="predicted"/>
<feature type="region of interest" description="Disordered" evidence="1">
    <location>
        <begin position="458"/>
        <end position="602"/>
    </location>
</feature>
<reference evidence="2" key="1">
    <citation type="journal article" date="2020" name="Stud. Mycol.">
        <title>101 Dothideomycetes genomes: a test case for predicting lifestyles and emergence of pathogens.</title>
        <authorList>
            <person name="Haridas S."/>
            <person name="Albert R."/>
            <person name="Binder M."/>
            <person name="Bloem J."/>
            <person name="Labutti K."/>
            <person name="Salamov A."/>
            <person name="Andreopoulos B."/>
            <person name="Baker S."/>
            <person name="Barry K."/>
            <person name="Bills G."/>
            <person name="Bluhm B."/>
            <person name="Cannon C."/>
            <person name="Castanera R."/>
            <person name="Culley D."/>
            <person name="Daum C."/>
            <person name="Ezra D."/>
            <person name="Gonzalez J."/>
            <person name="Henrissat B."/>
            <person name="Kuo A."/>
            <person name="Liang C."/>
            <person name="Lipzen A."/>
            <person name="Lutzoni F."/>
            <person name="Magnuson J."/>
            <person name="Mondo S."/>
            <person name="Nolan M."/>
            <person name="Ohm R."/>
            <person name="Pangilinan J."/>
            <person name="Park H.-J."/>
            <person name="Ramirez L."/>
            <person name="Alfaro M."/>
            <person name="Sun H."/>
            <person name="Tritt A."/>
            <person name="Yoshinaga Y."/>
            <person name="Zwiers L.-H."/>
            <person name="Turgeon B."/>
            <person name="Goodwin S."/>
            <person name="Spatafora J."/>
            <person name="Crous P."/>
            <person name="Grigoriev I."/>
        </authorList>
    </citation>
    <scope>NUCLEOTIDE SEQUENCE</scope>
    <source>
        <strain evidence="2">CBS 101060</strain>
    </source>
</reference>
<evidence type="ECO:0000313" key="3">
    <source>
        <dbReference type="Proteomes" id="UP000799429"/>
    </source>
</evidence>
<feature type="compositionally biased region" description="Basic and acidic residues" evidence="1">
    <location>
        <begin position="583"/>
        <end position="592"/>
    </location>
</feature>
<feature type="region of interest" description="Disordered" evidence="1">
    <location>
        <begin position="621"/>
        <end position="671"/>
    </location>
</feature>
<evidence type="ECO:0000256" key="1">
    <source>
        <dbReference type="SAM" id="MobiDB-lite"/>
    </source>
</evidence>
<feature type="region of interest" description="Disordered" evidence="1">
    <location>
        <begin position="702"/>
        <end position="761"/>
    </location>
</feature>
<dbReference type="EMBL" id="MU006099">
    <property type="protein sequence ID" value="KAF2837522.1"/>
    <property type="molecule type" value="Genomic_DNA"/>
</dbReference>
<name>A0A9P4VQ78_9PEZI</name>
<feature type="compositionally biased region" description="Basic and acidic residues" evidence="1">
    <location>
        <begin position="463"/>
        <end position="473"/>
    </location>
</feature>
<dbReference type="AlphaFoldDB" id="A0A9P4VQ78"/>
<feature type="region of interest" description="Disordered" evidence="1">
    <location>
        <begin position="851"/>
        <end position="892"/>
    </location>
</feature>
<feature type="compositionally biased region" description="Polar residues" evidence="1">
    <location>
        <begin position="632"/>
        <end position="644"/>
    </location>
</feature>
<feature type="compositionally biased region" description="Polar residues" evidence="1">
    <location>
        <begin position="476"/>
        <end position="491"/>
    </location>
</feature>
<protein>
    <submittedName>
        <fullName evidence="2">Uncharacterized protein</fullName>
    </submittedName>
</protein>
<keyword evidence="3" id="KW-1185">Reference proteome</keyword>
<comment type="caution">
    <text evidence="2">The sequence shown here is derived from an EMBL/GenBank/DDBJ whole genome shotgun (WGS) entry which is preliminary data.</text>
</comment>
<feature type="compositionally biased region" description="Basic and acidic residues" evidence="1">
    <location>
        <begin position="861"/>
        <end position="877"/>
    </location>
</feature>